<protein>
    <recommendedName>
        <fullName evidence="7">IQ calmodulin-binding motif protein</fullName>
    </recommendedName>
</protein>
<name>A0AAV9JP44_9PEZI</name>
<evidence type="ECO:0000256" key="3">
    <source>
        <dbReference type="ARBA" id="ARBA00022490"/>
    </source>
</evidence>
<accession>A0AAV9JP44</accession>
<evidence type="ECO:0000313" key="6">
    <source>
        <dbReference type="Proteomes" id="UP001324427"/>
    </source>
</evidence>
<gene>
    <name evidence="5" type="ORF">LTR36_001370</name>
</gene>
<evidence type="ECO:0000256" key="4">
    <source>
        <dbReference type="ARBA" id="ARBA00023242"/>
    </source>
</evidence>
<dbReference type="PANTHER" id="PTHR31250">
    <property type="entry name" value="IQ DOMAIN-CONTAINING PROTEIN IQM3"/>
    <property type="match status" value="1"/>
</dbReference>
<evidence type="ECO:0008006" key="7">
    <source>
        <dbReference type="Google" id="ProtNLM"/>
    </source>
</evidence>
<dbReference type="PROSITE" id="PS50096">
    <property type="entry name" value="IQ"/>
    <property type="match status" value="1"/>
</dbReference>
<keyword evidence="6" id="KW-1185">Reference proteome</keyword>
<dbReference type="Proteomes" id="UP001324427">
    <property type="component" value="Unassembled WGS sequence"/>
</dbReference>
<evidence type="ECO:0000256" key="1">
    <source>
        <dbReference type="ARBA" id="ARBA00004123"/>
    </source>
</evidence>
<keyword evidence="3" id="KW-0963">Cytoplasm</keyword>
<comment type="caution">
    <text evidence="5">The sequence shown here is derived from an EMBL/GenBank/DDBJ whole genome shotgun (WGS) entry which is preliminary data.</text>
</comment>
<dbReference type="GO" id="GO:0005737">
    <property type="term" value="C:cytoplasm"/>
    <property type="evidence" value="ECO:0007669"/>
    <property type="project" value="UniProtKB-SubCell"/>
</dbReference>
<proteinExistence type="predicted"/>
<reference evidence="5 6" key="1">
    <citation type="submission" date="2021-11" db="EMBL/GenBank/DDBJ databases">
        <title>Black yeast isolated from Biological Soil Crust.</title>
        <authorList>
            <person name="Kurbessoian T."/>
        </authorList>
    </citation>
    <scope>NUCLEOTIDE SEQUENCE [LARGE SCALE GENOMIC DNA]</scope>
    <source>
        <strain evidence="5 6">CCFEE 5522</strain>
    </source>
</reference>
<comment type="subcellular location">
    <subcellularLocation>
        <location evidence="2">Cytoplasm</location>
    </subcellularLocation>
    <subcellularLocation>
        <location evidence="1">Nucleus</location>
    </subcellularLocation>
</comment>
<sequence>MSHKQYIDSLHRPSAADARRISDIQVYKESEVDSKYHAYKDHEHHAAGRIQKAYRGHRDRRQLEGLTLDPSARWAEAIKEMRYRSATVSSDLGSSEARAISPSDHARQNWRRIGQIAEHAAAGERSPPRDPSGGLPDAVEGSMLMDLRYFLEMVDDSHRYGTNLQVYHEAWLRSQTTMNFFTWLDHGEGKHLSLAGCDRARLDRERIRYLGKEEREDYLVQVDLQGMLRWEKNGELITTSAELYKDSIHGIVNQDSVEPAFACELDSEGCGDIGSDCDLTAVEEAAVEEASANIQVTKDRAPRRHFRVSPATILNRLLRATIRPGTWIYVVDTVGRLYVGIKSSGAFQHASFLSGARILSAGSIGIDDGRLVYLSPLSGHYRPTTKSFRVFIDSLKQQGVDLSRLRVSKAYQLLLGIEYYGKTKAGLGKVTHRRKRSGSGLNSPPKVDIHAICATATDEVERNWQDAHEDKHGLAKLMDDLHIRRRSVEDSQVKR</sequence>
<organism evidence="5 6">
    <name type="scientific">Oleoguttula mirabilis</name>
    <dbReference type="NCBI Taxonomy" id="1507867"/>
    <lineage>
        <taxon>Eukaryota</taxon>
        <taxon>Fungi</taxon>
        <taxon>Dikarya</taxon>
        <taxon>Ascomycota</taxon>
        <taxon>Pezizomycotina</taxon>
        <taxon>Dothideomycetes</taxon>
        <taxon>Dothideomycetidae</taxon>
        <taxon>Mycosphaerellales</taxon>
        <taxon>Teratosphaeriaceae</taxon>
        <taxon>Oleoguttula</taxon>
    </lineage>
</organism>
<dbReference type="EMBL" id="JAVFHQ010000012">
    <property type="protein sequence ID" value="KAK4547149.1"/>
    <property type="molecule type" value="Genomic_DNA"/>
</dbReference>
<keyword evidence="4" id="KW-0539">Nucleus</keyword>
<dbReference type="PANTHER" id="PTHR31250:SF27">
    <property type="entry name" value="IQ DOMAIN-CONTAINING PROTEIN IQM5"/>
    <property type="match status" value="1"/>
</dbReference>
<dbReference type="GO" id="GO:0005634">
    <property type="term" value="C:nucleus"/>
    <property type="evidence" value="ECO:0007669"/>
    <property type="project" value="UniProtKB-SubCell"/>
</dbReference>
<dbReference type="InterPro" id="IPR044159">
    <property type="entry name" value="IQM"/>
</dbReference>
<evidence type="ECO:0000313" key="5">
    <source>
        <dbReference type="EMBL" id="KAK4547149.1"/>
    </source>
</evidence>
<evidence type="ECO:0000256" key="2">
    <source>
        <dbReference type="ARBA" id="ARBA00004496"/>
    </source>
</evidence>
<dbReference type="AlphaFoldDB" id="A0AAV9JP44"/>